<organism evidence="5 6">
    <name type="scientific">Massilia genomosp. 1</name>
    <dbReference type="NCBI Taxonomy" id="2609280"/>
    <lineage>
        <taxon>Bacteria</taxon>
        <taxon>Pseudomonadati</taxon>
        <taxon>Pseudomonadota</taxon>
        <taxon>Betaproteobacteria</taxon>
        <taxon>Burkholderiales</taxon>
        <taxon>Oxalobacteraceae</taxon>
        <taxon>Telluria group</taxon>
        <taxon>Massilia</taxon>
    </lineage>
</organism>
<keyword evidence="3" id="KW-0597">Phosphoprotein</keyword>
<keyword evidence="6" id="KW-1185">Reference proteome</keyword>
<name>A0ABX0MP47_9BURK</name>
<dbReference type="Gene3D" id="3.30.565.10">
    <property type="entry name" value="Histidine kinase-like ATPase, C-terminal domain"/>
    <property type="match status" value="1"/>
</dbReference>
<evidence type="ECO:0000313" key="5">
    <source>
        <dbReference type="EMBL" id="NHZ62350.1"/>
    </source>
</evidence>
<dbReference type="InterPro" id="IPR036890">
    <property type="entry name" value="HATPase_C_sf"/>
</dbReference>
<proteinExistence type="predicted"/>
<reference evidence="5 6" key="1">
    <citation type="submission" date="2019-10" db="EMBL/GenBank/DDBJ databases">
        <title>Taxonomy of Antarctic Massilia spp.: description of Massilia rubra sp. nov., Massilia aquatica sp. nov., Massilia mucilaginosa sp. nov., Massilia frigida sp. nov. isolated from streams, lakes and regoliths.</title>
        <authorList>
            <person name="Holochova P."/>
            <person name="Sedlacek I."/>
            <person name="Kralova S."/>
            <person name="Maslanova I."/>
            <person name="Busse H.-J."/>
            <person name="Stankova E."/>
            <person name="Vrbovska V."/>
            <person name="Kovarovic V."/>
            <person name="Bartak M."/>
            <person name="Svec P."/>
            <person name="Pantucek R."/>
        </authorList>
    </citation>
    <scope>NUCLEOTIDE SEQUENCE [LARGE SCALE GENOMIC DNA]</scope>
    <source>
        <strain evidence="5 6">CCM 8694</strain>
    </source>
</reference>
<dbReference type="SMART" id="SM00387">
    <property type="entry name" value="HATPase_c"/>
    <property type="match status" value="1"/>
</dbReference>
<dbReference type="Pfam" id="PF02518">
    <property type="entry name" value="HATPase_c"/>
    <property type="match status" value="1"/>
</dbReference>
<dbReference type="GO" id="GO:0016301">
    <property type="term" value="F:kinase activity"/>
    <property type="evidence" value="ECO:0007669"/>
    <property type="project" value="UniProtKB-KW"/>
</dbReference>
<feature type="domain" description="Histidine kinase" evidence="4">
    <location>
        <begin position="164"/>
        <end position="374"/>
    </location>
</feature>
<dbReference type="EMBL" id="WHJF01000016">
    <property type="protein sequence ID" value="NHZ62350.1"/>
    <property type="molecule type" value="Genomic_DNA"/>
</dbReference>
<comment type="caution">
    <text evidence="5">The sequence shown here is derived from an EMBL/GenBank/DDBJ whole genome shotgun (WGS) entry which is preliminary data.</text>
</comment>
<sequence>MLHEFLSNNRDELAARCRAKVGNRPGRSATETQLQNGVPLFLDQLIRTLRVEQSPEPHLSELISGPAGGGVALSEVSVSAAQHGKDLLELGLSIDQVVHDYGDLCQSITDLAFERDAPFAVDEFRTLNRCLDNAISDAVSEFSYQRDGLNDARNTDHSNRQMGFFAHELRNLLGTASLAFAAAKAGNLNLAGATGSILERSLMSLDKMITNSIQDVRVLGMREESLDAFSLATFIQEIYDAAALSAAMYGCTFRILPVEPELAVRGTRDLLIAAVANLLQNAFKFTQPGTEVLLTAYAQGNRILIDVKDHCGGLAAGVEDTMFLPFSQSGTNRTGIGLGLTIAKQTVASNGGTLTVHSLDGIGCVFTVNLPRNSMPT</sequence>
<accession>A0ABX0MP47</accession>
<gene>
    <name evidence="5" type="ORF">F1735_08525</name>
</gene>
<evidence type="ECO:0000256" key="1">
    <source>
        <dbReference type="ARBA" id="ARBA00000085"/>
    </source>
</evidence>
<dbReference type="PRINTS" id="PR00344">
    <property type="entry name" value="BCTRLSENSOR"/>
</dbReference>
<keyword evidence="5" id="KW-0808">Transferase</keyword>
<dbReference type="RefSeq" id="WP_167236534.1">
    <property type="nucleotide sequence ID" value="NZ_WHJF01000016.1"/>
</dbReference>
<dbReference type="InterPro" id="IPR005467">
    <property type="entry name" value="His_kinase_dom"/>
</dbReference>
<dbReference type="Proteomes" id="UP000610594">
    <property type="component" value="Unassembled WGS sequence"/>
</dbReference>
<evidence type="ECO:0000259" key="4">
    <source>
        <dbReference type="PROSITE" id="PS50109"/>
    </source>
</evidence>
<dbReference type="PANTHER" id="PTHR43547">
    <property type="entry name" value="TWO-COMPONENT HISTIDINE KINASE"/>
    <property type="match status" value="1"/>
</dbReference>
<dbReference type="PANTHER" id="PTHR43547:SF2">
    <property type="entry name" value="HYBRID SIGNAL TRANSDUCTION HISTIDINE KINASE C"/>
    <property type="match status" value="1"/>
</dbReference>
<comment type="catalytic activity">
    <reaction evidence="1">
        <text>ATP + protein L-histidine = ADP + protein N-phospho-L-histidine.</text>
        <dbReference type="EC" id="2.7.13.3"/>
    </reaction>
</comment>
<protein>
    <recommendedName>
        <fullName evidence="2">histidine kinase</fullName>
        <ecNumber evidence="2">2.7.13.3</ecNumber>
    </recommendedName>
</protein>
<dbReference type="InterPro" id="IPR003594">
    <property type="entry name" value="HATPase_dom"/>
</dbReference>
<dbReference type="SUPFAM" id="SSF55874">
    <property type="entry name" value="ATPase domain of HSP90 chaperone/DNA topoisomerase II/histidine kinase"/>
    <property type="match status" value="1"/>
</dbReference>
<dbReference type="EC" id="2.7.13.3" evidence="2"/>
<evidence type="ECO:0000256" key="3">
    <source>
        <dbReference type="ARBA" id="ARBA00022553"/>
    </source>
</evidence>
<evidence type="ECO:0000256" key="2">
    <source>
        <dbReference type="ARBA" id="ARBA00012438"/>
    </source>
</evidence>
<dbReference type="PROSITE" id="PS50109">
    <property type="entry name" value="HIS_KIN"/>
    <property type="match status" value="1"/>
</dbReference>
<keyword evidence="5" id="KW-0418">Kinase</keyword>
<dbReference type="InterPro" id="IPR004358">
    <property type="entry name" value="Sig_transdc_His_kin-like_C"/>
</dbReference>
<evidence type="ECO:0000313" key="6">
    <source>
        <dbReference type="Proteomes" id="UP000610594"/>
    </source>
</evidence>